<evidence type="ECO:0000256" key="11">
    <source>
        <dbReference type="RuleBase" id="RU363075"/>
    </source>
</evidence>
<dbReference type="EC" id="2.4.1.-" evidence="11"/>
<keyword evidence="7 11" id="KW-0256">Endoplasmic reticulum</keyword>
<evidence type="ECO:0000313" key="12">
    <source>
        <dbReference type="EMBL" id="KIK38522.1"/>
    </source>
</evidence>
<accession>A0A0D0AVX9</accession>
<dbReference type="PANTHER" id="PTHR22760">
    <property type="entry name" value="GLYCOSYLTRANSFERASE"/>
    <property type="match status" value="1"/>
</dbReference>
<keyword evidence="5 12" id="KW-0808">Transferase</keyword>
<dbReference type="GO" id="GO:0000026">
    <property type="term" value="F:alpha-1,2-mannosyltransferase activity"/>
    <property type="evidence" value="ECO:0007669"/>
    <property type="project" value="TreeGrafter"/>
</dbReference>
<evidence type="ECO:0000256" key="6">
    <source>
        <dbReference type="ARBA" id="ARBA00022692"/>
    </source>
</evidence>
<keyword evidence="3" id="KW-0337">GPI-anchor biosynthesis</keyword>
<dbReference type="Proteomes" id="UP000054485">
    <property type="component" value="Unassembled WGS sequence"/>
</dbReference>
<keyword evidence="8 11" id="KW-1133">Transmembrane helix</keyword>
<name>A0A0D0AVX9_9AGAM</name>
<proteinExistence type="inferred from homology"/>
<evidence type="ECO:0000256" key="9">
    <source>
        <dbReference type="ARBA" id="ARBA00023136"/>
    </source>
</evidence>
<keyword evidence="13" id="KW-1185">Reference proteome</keyword>
<feature type="transmembrane region" description="Helical" evidence="11">
    <location>
        <begin position="9"/>
        <end position="29"/>
    </location>
</feature>
<gene>
    <name evidence="12" type="ORF">CY34DRAFT_387726</name>
</gene>
<evidence type="ECO:0000256" key="2">
    <source>
        <dbReference type="ARBA" id="ARBA00004687"/>
    </source>
</evidence>
<comment type="subcellular location">
    <subcellularLocation>
        <location evidence="1 11">Endoplasmic reticulum membrane</location>
        <topology evidence="1 11">Multi-pass membrane protein</topology>
    </subcellularLocation>
</comment>
<evidence type="ECO:0000256" key="4">
    <source>
        <dbReference type="ARBA" id="ARBA00022676"/>
    </source>
</evidence>
<evidence type="ECO:0000313" key="13">
    <source>
        <dbReference type="Proteomes" id="UP000054485"/>
    </source>
</evidence>
<comment type="pathway">
    <text evidence="2">Glycolipid biosynthesis; glycosylphosphatidylinositol-anchor biosynthesis.</text>
</comment>
<evidence type="ECO:0000256" key="7">
    <source>
        <dbReference type="ARBA" id="ARBA00022824"/>
    </source>
</evidence>
<dbReference type="Pfam" id="PF03901">
    <property type="entry name" value="Glyco_transf_22"/>
    <property type="match status" value="1"/>
</dbReference>
<evidence type="ECO:0000256" key="1">
    <source>
        <dbReference type="ARBA" id="ARBA00004477"/>
    </source>
</evidence>
<keyword evidence="4 11" id="KW-0328">Glycosyltransferase</keyword>
<evidence type="ECO:0000256" key="3">
    <source>
        <dbReference type="ARBA" id="ARBA00022502"/>
    </source>
</evidence>
<feature type="transmembrane region" description="Helical" evidence="11">
    <location>
        <begin position="236"/>
        <end position="257"/>
    </location>
</feature>
<reference evidence="12 13" key="1">
    <citation type="submission" date="2014-04" db="EMBL/GenBank/DDBJ databases">
        <authorList>
            <consortium name="DOE Joint Genome Institute"/>
            <person name="Kuo A."/>
            <person name="Ruytinx J."/>
            <person name="Rineau F."/>
            <person name="Colpaert J."/>
            <person name="Kohler A."/>
            <person name="Nagy L.G."/>
            <person name="Floudas D."/>
            <person name="Copeland A."/>
            <person name="Barry K.W."/>
            <person name="Cichocki N."/>
            <person name="Veneault-Fourrey C."/>
            <person name="LaButti K."/>
            <person name="Lindquist E.A."/>
            <person name="Lipzen A."/>
            <person name="Lundell T."/>
            <person name="Morin E."/>
            <person name="Murat C."/>
            <person name="Sun H."/>
            <person name="Tunlid A."/>
            <person name="Henrissat B."/>
            <person name="Grigoriev I.V."/>
            <person name="Hibbett D.S."/>
            <person name="Martin F."/>
            <person name="Nordberg H.P."/>
            <person name="Cantor M.N."/>
            <person name="Hua S.X."/>
        </authorList>
    </citation>
    <scope>NUCLEOTIDE SEQUENCE [LARGE SCALE GENOMIC DNA]</scope>
    <source>
        <strain evidence="12 13">UH-Slu-Lm8-n1</strain>
    </source>
</reference>
<comment type="similarity">
    <text evidence="10">Belongs to the glycosyltransferase 22 family. PIGZ subfamily.</text>
</comment>
<feature type="transmembrane region" description="Helical" evidence="11">
    <location>
        <begin position="191"/>
        <end position="216"/>
    </location>
</feature>
<dbReference type="FunCoup" id="A0A0D0AVX9">
    <property type="interactions" value="92"/>
</dbReference>
<keyword evidence="9 11" id="KW-0472">Membrane</keyword>
<evidence type="ECO:0000256" key="5">
    <source>
        <dbReference type="ARBA" id="ARBA00022679"/>
    </source>
</evidence>
<evidence type="ECO:0000256" key="8">
    <source>
        <dbReference type="ARBA" id="ARBA00022989"/>
    </source>
</evidence>
<reference evidence="13" key="2">
    <citation type="submission" date="2015-01" db="EMBL/GenBank/DDBJ databases">
        <title>Evolutionary Origins and Diversification of the Mycorrhizal Mutualists.</title>
        <authorList>
            <consortium name="DOE Joint Genome Institute"/>
            <consortium name="Mycorrhizal Genomics Consortium"/>
            <person name="Kohler A."/>
            <person name="Kuo A."/>
            <person name="Nagy L.G."/>
            <person name="Floudas D."/>
            <person name="Copeland A."/>
            <person name="Barry K.W."/>
            <person name="Cichocki N."/>
            <person name="Veneault-Fourrey C."/>
            <person name="LaButti K."/>
            <person name="Lindquist E.A."/>
            <person name="Lipzen A."/>
            <person name="Lundell T."/>
            <person name="Morin E."/>
            <person name="Murat C."/>
            <person name="Riley R."/>
            <person name="Ohm R."/>
            <person name="Sun H."/>
            <person name="Tunlid A."/>
            <person name="Henrissat B."/>
            <person name="Grigoriev I.V."/>
            <person name="Hibbett D.S."/>
            <person name="Martin F."/>
        </authorList>
    </citation>
    <scope>NUCLEOTIDE SEQUENCE [LARGE SCALE GENOMIC DNA]</scope>
    <source>
        <strain evidence="13">UH-Slu-Lm8-n1</strain>
    </source>
</reference>
<dbReference type="EMBL" id="KN835388">
    <property type="protein sequence ID" value="KIK38522.1"/>
    <property type="molecule type" value="Genomic_DNA"/>
</dbReference>
<dbReference type="AlphaFoldDB" id="A0A0D0AVX9"/>
<sequence length="463" mass="52053">MISTRTFKWIYAGLWTLRICFALLGTGYIHPDEHMQNGEVTSGDLLAYHTIRTWEWSAALPVRSIVPPFATTGIPVWFAKFFSSEKIHARTIMQSYMACLERHLTREVHPVLLFRLERSAFLIISGLIDYSLTGLVSTPSARRLGLLLLASSHVMNTLQIRPFSNSIEAVLVALSLLFLRKISSAKTLDKGYFFHLLAITFVTGIFTRPTFLIFGAPIAYQVAFGTFTYARTTTGWLRLIVPPLFTAAGTCAAFLVADTLYFRGALDDLVVTPLNFLMYNFSSQNLAEHGLHPRWLHVFVNFPMLFGPWITWLTVRTIVDSATLFNEKNYTSFEVDVLRPTIIQMIILSLTVLSAQPHQEPRFLVPLLLPIIVLIANTGRLAHVGKAFWVSCSIFNFVLAVLFGILHQGGVVPSLFHLHSVVGDASLGTRTTIIYWKTYMPPPHLLGVSERGCFHFYHASKLS</sequence>
<dbReference type="GO" id="GO:0005789">
    <property type="term" value="C:endoplasmic reticulum membrane"/>
    <property type="evidence" value="ECO:0007669"/>
    <property type="project" value="UniProtKB-SubCell"/>
</dbReference>
<dbReference type="InParanoid" id="A0A0D0AVX9"/>
<evidence type="ECO:0000256" key="10">
    <source>
        <dbReference type="ARBA" id="ARBA00038466"/>
    </source>
</evidence>
<dbReference type="OrthoDB" id="10066429at2759"/>
<dbReference type="PANTHER" id="PTHR22760:SF3">
    <property type="entry name" value="GPI MANNOSYLTRANSFERASE 4"/>
    <property type="match status" value="1"/>
</dbReference>
<dbReference type="InterPro" id="IPR005599">
    <property type="entry name" value="GPI_mannosylTrfase"/>
</dbReference>
<feature type="transmembrane region" description="Helical" evidence="11">
    <location>
        <begin position="160"/>
        <end position="179"/>
    </location>
</feature>
<protein>
    <recommendedName>
        <fullName evidence="11">Mannosyltransferase</fullName>
        <ecNumber evidence="11">2.4.1.-</ecNumber>
    </recommendedName>
</protein>
<dbReference type="GO" id="GO:0006506">
    <property type="term" value="P:GPI anchor biosynthetic process"/>
    <property type="evidence" value="ECO:0007669"/>
    <property type="project" value="UniProtKB-KW"/>
</dbReference>
<dbReference type="HOGENOM" id="CLU_022957_1_1_1"/>
<feature type="transmembrane region" description="Helical" evidence="11">
    <location>
        <begin position="388"/>
        <end position="406"/>
    </location>
</feature>
<dbReference type="STRING" id="930992.A0A0D0AVX9"/>
<keyword evidence="6 11" id="KW-0812">Transmembrane</keyword>
<organism evidence="12 13">
    <name type="scientific">Suillus luteus UH-Slu-Lm8-n1</name>
    <dbReference type="NCBI Taxonomy" id="930992"/>
    <lineage>
        <taxon>Eukaryota</taxon>
        <taxon>Fungi</taxon>
        <taxon>Dikarya</taxon>
        <taxon>Basidiomycota</taxon>
        <taxon>Agaricomycotina</taxon>
        <taxon>Agaricomycetes</taxon>
        <taxon>Agaricomycetidae</taxon>
        <taxon>Boletales</taxon>
        <taxon>Suillineae</taxon>
        <taxon>Suillaceae</taxon>
        <taxon>Suillus</taxon>
    </lineage>
</organism>